<evidence type="ECO:0000313" key="6">
    <source>
        <dbReference type="EMBL" id="KCW64387.1"/>
    </source>
</evidence>
<dbReference type="eggNOG" id="KOG1801">
    <property type="taxonomic scope" value="Eukaryota"/>
</dbReference>
<dbReference type="Gramene" id="KCW64387">
    <property type="protein sequence ID" value="KCW64387"/>
    <property type="gene ID" value="EUGRSUZ_G02005"/>
</dbReference>
<dbReference type="SUPFAM" id="SSF52540">
    <property type="entry name" value="P-loop containing nucleoside triphosphate hydrolases"/>
    <property type="match status" value="1"/>
</dbReference>
<evidence type="ECO:0000256" key="4">
    <source>
        <dbReference type="ARBA" id="ARBA00022840"/>
    </source>
</evidence>
<sequence>MRSTNLVAGEKKFCQRISSIGAKQRVKSSSVDEIVDDAALFKDIPDSFLDISPNSYPLVITFRKLLMMLDGTVGVSFFERFPDLRDLCRGQSFNSRPVALQSLLRAKEVTYEKFCAVYWPHFNDKIKRRLDPSRVFTEIMSRIKGGLQPADGCEGKLDRPAYVSLSEGRVSTLSIQRREEIYDAFEDYEKMKMENDEFDLADIVNDLHRRLFCGQFAGNIVDFVYIDEVQDLTLRQISLFKYICGNVDGGFVFCGDTAQTIARGIDFRFEDIRSLFYKEFLIDSMDGPDKRMEKGCLSKIFHLSQNFRTHSGILKLAQSVVDLLYHFFPLSIDALGPETSFICGEAPILLESENDESAILSIFGNRDFSGNFVGFGAEQVILVRDDHSRNEVSNLVRGQALVLTIVECKGLEFQVNRQYQQSCDFMAVLDRLDVLLYNFFGTSPLKSQWRVIYGYMKEQALLDNSSQWSSPSFDDAKHDILCSELKQLYVAITRTRQRLWICENALEFSKPILDYWKKKCLIQVRLVDHALAEAMQVRSTPEEWKSQGFKLLREGKYPMAITCFERARYTYGERLAKASAFKADADLKHVSNPQEASDLRRQAAEIYETIGMADSAAECFYMLKEYEIAGRIYMGKCGESALEKAGECFSLAQCYRLAAEAYARANIFSKCLSICAEEKLFKMGLRYIEDWKRQGTEKKSKEIEILEQDFLESCALHFYNLRDYRTMMKSVKAFHCIDSMRNLLMRFGCLDELISLEEDFGNFLEAAKIVRMKGDILREVDLLGKSGKNREASMNILWYVLFYSLWAPGSKGWPLKQFAQEEELVAKAKLLAKPEPIAFYEYVSVESSILLNRQNSLAQMKEHLSASSRNGSVRGEILCARNILDFHLRQNISNFCWEYDWLVDPVNYSEQLILGNQISVDSLVCFWNLWREKVVRIIESAGCVKMLVRKENTSCWEFCLNYFGVLEQRNNMQRTYHLLNPDADWVRYVDKRSLQRNGQLVALGLRQLVFAAQKYWYSELTSVGMELLHQLDALYQFLVKSSRSNFWQSRCLAISHEVAKFLRELNCRNHSFQYGKALDGFIETSSERYFGHIFPLDWRISSSENMVPLRGSEASRNLLRETMNMIISKKHFSHGKMGELATLVLGSGMLEDDLYGKIAKSFKGDTSWEAFMECICRDVPSDLPQASNGPVEISLAWNLYRALADAYNANWRTERDYITPICFLYLLERLVILLACSKGQFYTTKSSLVEWLIFHEGLAKPSFSFNLGNCLEPIIQFVTRTVADLLNNKDDTRQWIKNSNLNVMEYYPLLVLKLVLLVCLLHLNFGVSPYFLFDLLGKSWISEQIPREFRRILSRCRRLNLQKISVGVLAEAFEKVDPLVITNSASDCSKCPHAIILDVKSHKRKEEIMEVLFPKDGSAESSCKLQDLTEFSKDSSSSNSAVLLVHLDGANALSLPGQEVGLANEEEKGKLGKLKKPVK</sequence>
<organism evidence="6">
    <name type="scientific">Eucalyptus grandis</name>
    <name type="common">Flooded gum</name>
    <dbReference type="NCBI Taxonomy" id="71139"/>
    <lineage>
        <taxon>Eukaryota</taxon>
        <taxon>Viridiplantae</taxon>
        <taxon>Streptophyta</taxon>
        <taxon>Embryophyta</taxon>
        <taxon>Tracheophyta</taxon>
        <taxon>Spermatophyta</taxon>
        <taxon>Magnoliopsida</taxon>
        <taxon>eudicotyledons</taxon>
        <taxon>Gunneridae</taxon>
        <taxon>Pentapetalae</taxon>
        <taxon>rosids</taxon>
        <taxon>malvids</taxon>
        <taxon>Myrtales</taxon>
        <taxon>Myrtaceae</taxon>
        <taxon>Myrtoideae</taxon>
        <taxon>Eucalypteae</taxon>
        <taxon>Eucalyptus</taxon>
    </lineage>
</organism>
<dbReference type="InterPro" id="IPR027417">
    <property type="entry name" value="P-loop_NTPase"/>
</dbReference>
<feature type="domain" description="UvrD-like helicase ATP-binding" evidence="5">
    <location>
        <begin position="176"/>
        <end position="261"/>
    </location>
</feature>
<evidence type="ECO:0000259" key="5">
    <source>
        <dbReference type="Pfam" id="PF00580"/>
    </source>
</evidence>
<dbReference type="PANTHER" id="PTHR21529">
    <property type="entry name" value="MAMMARY TURMOR VIRUS RECEPTOR HOMOLOG 1, 2 MTVR1, 2"/>
    <property type="match status" value="1"/>
</dbReference>
<keyword evidence="4" id="KW-0067">ATP-binding</keyword>
<accession>A0A059BDV7</accession>
<proteinExistence type="predicted"/>
<dbReference type="Gene3D" id="3.40.50.300">
    <property type="entry name" value="P-loop containing nucleotide triphosphate hydrolases"/>
    <property type="match status" value="2"/>
</dbReference>
<dbReference type="GO" id="GO:0004386">
    <property type="term" value="F:helicase activity"/>
    <property type="evidence" value="ECO:0007669"/>
    <property type="project" value="UniProtKB-KW"/>
</dbReference>
<dbReference type="EMBL" id="KK198759">
    <property type="protein sequence ID" value="KCW64387.1"/>
    <property type="molecule type" value="Genomic_DNA"/>
</dbReference>
<evidence type="ECO:0000256" key="2">
    <source>
        <dbReference type="ARBA" id="ARBA00022801"/>
    </source>
</evidence>
<name>A0A059BDV7_EUCGR</name>
<dbReference type="InterPro" id="IPR014016">
    <property type="entry name" value="UvrD-like_ATP-bd"/>
</dbReference>
<keyword evidence="2" id="KW-0378">Hydrolase</keyword>
<reference evidence="6" key="1">
    <citation type="submission" date="2013-07" db="EMBL/GenBank/DDBJ databases">
        <title>The genome of Eucalyptus grandis.</title>
        <authorList>
            <person name="Schmutz J."/>
            <person name="Hayes R."/>
            <person name="Myburg A."/>
            <person name="Tuskan G."/>
            <person name="Grattapaglia D."/>
            <person name="Rokhsar D.S."/>
        </authorList>
    </citation>
    <scope>NUCLEOTIDE SEQUENCE</scope>
    <source>
        <tissue evidence="6">Leaf extractions</tissue>
    </source>
</reference>
<dbReference type="Pfam" id="PF00580">
    <property type="entry name" value="UvrD-helicase"/>
    <property type="match status" value="1"/>
</dbReference>
<protein>
    <recommendedName>
        <fullName evidence="5">UvrD-like helicase ATP-binding domain-containing protein</fullName>
    </recommendedName>
</protein>
<keyword evidence="3" id="KW-0347">Helicase</keyword>
<dbReference type="InParanoid" id="A0A059BDV7"/>
<dbReference type="InterPro" id="IPR039904">
    <property type="entry name" value="TRANK1"/>
</dbReference>
<dbReference type="OMA" id="WICETVE"/>
<evidence type="ECO:0000256" key="3">
    <source>
        <dbReference type="ARBA" id="ARBA00022806"/>
    </source>
</evidence>
<evidence type="ECO:0000256" key="1">
    <source>
        <dbReference type="ARBA" id="ARBA00022741"/>
    </source>
</evidence>
<gene>
    <name evidence="6" type="ORF">EUGRSUZ_G02005</name>
</gene>
<dbReference type="GO" id="GO:0005524">
    <property type="term" value="F:ATP binding"/>
    <property type="evidence" value="ECO:0007669"/>
    <property type="project" value="UniProtKB-KW"/>
</dbReference>
<keyword evidence="1" id="KW-0547">Nucleotide-binding</keyword>
<dbReference type="PANTHER" id="PTHR21529:SF4">
    <property type="entry name" value="TPR AND ANKYRIN REPEAT-CONTAINING PROTEIN 1"/>
    <property type="match status" value="1"/>
</dbReference>
<dbReference type="GO" id="GO:0016787">
    <property type="term" value="F:hydrolase activity"/>
    <property type="evidence" value="ECO:0007669"/>
    <property type="project" value="UniProtKB-KW"/>
</dbReference>